<evidence type="ECO:0000256" key="6">
    <source>
        <dbReference type="ARBA" id="ARBA00023277"/>
    </source>
</evidence>
<dbReference type="SUPFAM" id="SSF48208">
    <property type="entry name" value="Six-hairpin glycosidases"/>
    <property type="match status" value="1"/>
</dbReference>
<evidence type="ECO:0000259" key="12">
    <source>
        <dbReference type="Pfam" id="PF16035"/>
    </source>
</evidence>
<keyword evidence="5 10" id="KW-0136">Cellulose degradation</keyword>
<comment type="similarity">
    <text evidence="3">Belongs to the chalcone isomerase family.</text>
</comment>
<dbReference type="PANTHER" id="PTHR22298">
    <property type="entry name" value="ENDO-1,4-BETA-GLUCANASE"/>
    <property type="match status" value="1"/>
</dbReference>
<dbReference type="InterPro" id="IPR018221">
    <property type="entry name" value="Glyco_hydro_9_His_AS"/>
</dbReference>
<sequence length="967" mass="106974">MGNNSWIFFMNGDAGSPYLLPSDPLLVNGFGLLAQIHSLVDTSITTSRHTSLALHEAFSCISKLAASYLFGFSARSAVNTARKFPDASNQTSCKISTQVNKDIASSGHALMEYYFNYKLAGGCSASVLLDKIFSSAMQHMCKDAGKLQKLPMLALAAAIVPPFNNMSPNVLAVPLEHASIQLHGSMDQCPCNVDNQGCAGLPLPELTWKQHAVEPRTGIEFPTVLDNILVGQDNPTSTSEVGVQTPNTISMYSLVLALWLETIRIGGPVMLRGSVGWCPKIWSGCLVDVQLSMKIIKIKSLKIYAFGFYIHPYSVCQRLGPKYASIQDNKLNEHPDFYADLLSLHGKKHFPGYVPLGVVVDALFHTIRNSAFEKSLRARLLKANPDTDYDCLRTFGSYFTQDIPLPVGTTIDFRRTVDGHLITEIEGRQIGVVHSKDLCRAFFDMYLGDIPVSLQTKEEIGKNVAEYALRLMGLFSLRPYILVLACIVLLYDEANFVNADFNYKEALTKSLIFLETQRSGKLPQNNRLPWRGDSGLQDGQVANVDLVGGYYDAGDNVKYGLPMAFTITTLSWAAIFYRPELEAAGELQNTLAAIRWGTDYFLKASSRKNRLYVQVGDPVKDHACWVRPENMEESERTVLKIDEHTPGTEIAAETAAAMAASSIAFRRVDRAYSRRLLNKAKLLFEFAKNHKGTYDGECPFYCSFSGYNDELLWAATWLYMATKRPIYLKYIQEEAIPADVSEFSWDLKYAGAQILLSKLYFEGVQGLENYKKGADSFVCSVLPASPYHQVYVSPGGMIHLRDGANTQYVTGTALLFSVYGDLLARHNQKITCASQQFDSSHLLAFAKQQIDYLLGNNPKGRSYMVGFGNNPPRQPHHRGASVPVLNALGLGASKVSCGLSFVNWYQKDVPNPNELTGAIVGGPDRLDNFVDKRWESAMLEPCTYINSLSVGALAKLAAPYLSNSHPH</sequence>
<accession>A0AAN8UCE6</accession>
<evidence type="ECO:0000256" key="10">
    <source>
        <dbReference type="RuleBase" id="RU361166"/>
    </source>
</evidence>
<dbReference type="FunFam" id="1.50.10.10:FF:000020">
    <property type="entry name" value="Endoglucanase"/>
    <property type="match status" value="1"/>
</dbReference>
<keyword evidence="7 9" id="KW-0326">Glycosidase</keyword>
<keyword evidence="8 9" id="KW-0624">Polysaccharide degradation</keyword>
<keyword evidence="4 9" id="KW-0378">Hydrolase</keyword>
<dbReference type="GO" id="GO:0016872">
    <property type="term" value="F:intramolecular lyase activity"/>
    <property type="evidence" value="ECO:0007669"/>
    <property type="project" value="InterPro"/>
</dbReference>
<dbReference type="Pfam" id="PF16035">
    <property type="entry name" value="Chalcone_2"/>
    <property type="match status" value="1"/>
</dbReference>
<name>A0AAN8UCE6_9MAGN</name>
<dbReference type="InterPro" id="IPR036298">
    <property type="entry name" value="Chalcone_isomerase_sf"/>
</dbReference>
<dbReference type="InterPro" id="IPR001701">
    <property type="entry name" value="Glyco_hydro_9"/>
</dbReference>
<evidence type="ECO:0000259" key="11">
    <source>
        <dbReference type="Pfam" id="PF00759"/>
    </source>
</evidence>
<evidence type="ECO:0000256" key="7">
    <source>
        <dbReference type="ARBA" id="ARBA00023295"/>
    </source>
</evidence>
<dbReference type="AlphaFoldDB" id="A0AAN8UCE6"/>
<dbReference type="GO" id="GO:0008810">
    <property type="term" value="F:cellulase activity"/>
    <property type="evidence" value="ECO:0007669"/>
    <property type="project" value="UniProtKB-EC"/>
</dbReference>
<feature type="domain" description="Glycoside hydrolase family 9" evidence="11">
    <location>
        <begin position="503"/>
        <end position="953"/>
    </location>
</feature>
<dbReference type="Gene3D" id="3.50.70.10">
    <property type="match status" value="1"/>
</dbReference>
<protein>
    <recommendedName>
        <fullName evidence="10">Endoglucanase</fullName>
        <ecNumber evidence="10">3.2.1.4</ecNumber>
    </recommendedName>
</protein>
<dbReference type="Gene3D" id="1.50.10.10">
    <property type="match status" value="1"/>
</dbReference>
<dbReference type="Proteomes" id="UP001370490">
    <property type="component" value="Unassembled WGS sequence"/>
</dbReference>
<dbReference type="EMBL" id="JBAMMX010000027">
    <property type="protein sequence ID" value="KAK6912880.1"/>
    <property type="molecule type" value="Genomic_DNA"/>
</dbReference>
<comment type="caution">
    <text evidence="13">The sequence shown here is derived from an EMBL/GenBank/DDBJ whole genome shotgun (WGS) entry which is preliminary data.</text>
</comment>
<evidence type="ECO:0000256" key="2">
    <source>
        <dbReference type="ARBA" id="ARBA00007072"/>
    </source>
</evidence>
<evidence type="ECO:0000256" key="8">
    <source>
        <dbReference type="ARBA" id="ARBA00023326"/>
    </source>
</evidence>
<dbReference type="Pfam" id="PF00759">
    <property type="entry name" value="Glyco_hydro_9"/>
    <property type="match status" value="1"/>
</dbReference>
<proteinExistence type="inferred from homology"/>
<gene>
    <name evidence="13" type="ORF">RJ641_022481</name>
</gene>
<evidence type="ECO:0000256" key="4">
    <source>
        <dbReference type="ARBA" id="ARBA00022801"/>
    </source>
</evidence>
<evidence type="ECO:0000256" key="9">
    <source>
        <dbReference type="PROSITE-ProRule" id="PRU10059"/>
    </source>
</evidence>
<dbReference type="InterPro" id="IPR016089">
    <property type="entry name" value="Chalcone_isomerase_bundle_sf"/>
</dbReference>
<comment type="similarity">
    <text evidence="2 9 10">Belongs to the glycosyl hydrolase 9 (cellulase E) family.</text>
</comment>
<evidence type="ECO:0000256" key="3">
    <source>
        <dbReference type="ARBA" id="ARBA00007166"/>
    </source>
</evidence>
<evidence type="ECO:0000256" key="1">
    <source>
        <dbReference type="ARBA" id="ARBA00000966"/>
    </source>
</evidence>
<feature type="domain" description="Chalcone isomerase" evidence="12">
    <location>
        <begin position="351"/>
        <end position="460"/>
    </location>
</feature>
<feature type="active site" evidence="9">
    <location>
        <position position="876"/>
    </location>
</feature>
<evidence type="ECO:0000313" key="14">
    <source>
        <dbReference type="Proteomes" id="UP001370490"/>
    </source>
</evidence>
<dbReference type="SUPFAM" id="SSF54626">
    <property type="entry name" value="Chalcone isomerase"/>
    <property type="match status" value="1"/>
</dbReference>
<evidence type="ECO:0000256" key="5">
    <source>
        <dbReference type="ARBA" id="ARBA00023001"/>
    </source>
</evidence>
<dbReference type="InterPro" id="IPR016087">
    <property type="entry name" value="Chalcone_isomerase"/>
</dbReference>
<dbReference type="InterPro" id="IPR016088">
    <property type="entry name" value="Chalcone_isomerase_3-sand"/>
</dbReference>
<dbReference type="PROSITE" id="PS00592">
    <property type="entry name" value="GH9_2"/>
    <property type="match status" value="1"/>
</dbReference>
<dbReference type="InterPro" id="IPR012341">
    <property type="entry name" value="6hp_glycosidase-like_sf"/>
</dbReference>
<keyword evidence="6 9" id="KW-0119">Carbohydrate metabolism</keyword>
<reference evidence="13 14" key="1">
    <citation type="submission" date="2023-12" db="EMBL/GenBank/DDBJ databases">
        <title>A high-quality genome assembly for Dillenia turbinata (Dilleniales).</title>
        <authorList>
            <person name="Chanderbali A."/>
        </authorList>
    </citation>
    <scope>NUCLEOTIDE SEQUENCE [LARGE SCALE GENOMIC DNA]</scope>
    <source>
        <strain evidence="13">LSX21</strain>
        <tissue evidence="13">Leaf</tissue>
    </source>
</reference>
<keyword evidence="14" id="KW-1185">Reference proteome</keyword>
<dbReference type="InterPro" id="IPR008928">
    <property type="entry name" value="6-hairpin_glycosidase_sf"/>
</dbReference>
<dbReference type="GO" id="GO:0030245">
    <property type="term" value="P:cellulose catabolic process"/>
    <property type="evidence" value="ECO:0007669"/>
    <property type="project" value="UniProtKB-KW"/>
</dbReference>
<organism evidence="13 14">
    <name type="scientific">Dillenia turbinata</name>
    <dbReference type="NCBI Taxonomy" id="194707"/>
    <lineage>
        <taxon>Eukaryota</taxon>
        <taxon>Viridiplantae</taxon>
        <taxon>Streptophyta</taxon>
        <taxon>Embryophyta</taxon>
        <taxon>Tracheophyta</taxon>
        <taxon>Spermatophyta</taxon>
        <taxon>Magnoliopsida</taxon>
        <taxon>eudicotyledons</taxon>
        <taxon>Gunneridae</taxon>
        <taxon>Pentapetalae</taxon>
        <taxon>Dilleniales</taxon>
        <taxon>Dilleniaceae</taxon>
        <taxon>Dillenia</taxon>
    </lineage>
</organism>
<evidence type="ECO:0000313" key="13">
    <source>
        <dbReference type="EMBL" id="KAK6912880.1"/>
    </source>
</evidence>
<dbReference type="EC" id="3.2.1.4" evidence="10"/>
<dbReference type="Gene3D" id="1.10.890.20">
    <property type="match status" value="1"/>
</dbReference>
<comment type="catalytic activity">
    <reaction evidence="1 10">
        <text>Endohydrolysis of (1-&gt;4)-beta-D-glucosidic linkages in cellulose, lichenin and cereal beta-D-glucans.</text>
        <dbReference type="EC" id="3.2.1.4"/>
    </reaction>
</comment>